<evidence type="ECO:0000313" key="10">
    <source>
        <dbReference type="EMBL" id="NSJ48392.1"/>
    </source>
</evidence>
<organism evidence="9 12">
    <name type="scientific">Enterocloster aldenensis</name>
    <dbReference type="NCBI Taxonomy" id="358742"/>
    <lineage>
        <taxon>Bacteria</taxon>
        <taxon>Bacillati</taxon>
        <taxon>Bacillota</taxon>
        <taxon>Clostridia</taxon>
        <taxon>Lachnospirales</taxon>
        <taxon>Lachnospiraceae</taxon>
        <taxon>Enterocloster</taxon>
    </lineage>
</organism>
<reference evidence="9" key="3">
    <citation type="submission" date="2022-01" db="EMBL/GenBank/DDBJ databases">
        <title>Collection of gut derived symbiotic bacterial strains cultured from healthy donors.</title>
        <authorList>
            <person name="Lin H."/>
            <person name="Kohout C."/>
            <person name="Waligurski E."/>
            <person name="Pamer E.G."/>
        </authorList>
    </citation>
    <scope>NUCLEOTIDE SEQUENCE</scope>
    <source>
        <strain evidence="9">DFI.6.55</strain>
    </source>
</reference>
<sequence length="267" mass="31030">MLKILIADDETISRISIKDVIQEYFDGQVQVFEAWNGKQAVEETRHIRFDIVLMDIEMPVMDGIKASYKLKECCPECIIIFLTAYAEFDYARHAISLGVMEYLVKPVEAEELVQVMCKAMKKKGIEGVGREEREQEIEEEIREAYLKDNGAAAGVRAARISADAKKYIELHYMEEMTNERIAGYFNLSVNYFNKIFKTYCQSSCKEYIIHIRVEKAKEFLKLPVYTIKEVGIMVGYGDSNYFTRIFKKKTGMTPIEYRNQVFFQPET</sequence>
<dbReference type="CDD" id="cd17536">
    <property type="entry name" value="REC_YesN-like"/>
    <property type="match status" value="1"/>
</dbReference>
<accession>A0AAW5BIY5</accession>
<dbReference type="SMART" id="SM00448">
    <property type="entry name" value="REC"/>
    <property type="match status" value="1"/>
</dbReference>
<dbReference type="PANTHER" id="PTHR43280:SF2">
    <property type="entry name" value="HTH-TYPE TRANSCRIPTIONAL REGULATOR EXSA"/>
    <property type="match status" value="1"/>
</dbReference>
<evidence type="ECO:0000259" key="8">
    <source>
        <dbReference type="PROSITE" id="PS50110"/>
    </source>
</evidence>
<dbReference type="Proteomes" id="UP001299608">
    <property type="component" value="Unassembled WGS sequence"/>
</dbReference>
<reference evidence="10 11" key="1">
    <citation type="journal article" date="2020" name="Cell Host Microbe">
        <title>Functional and Genomic Variation between Human-Derived Isolates of Lachnospiraceae Reveals Inter- and Intra-Species Diversity.</title>
        <authorList>
            <person name="Sorbara M.T."/>
            <person name="Littmann E.R."/>
            <person name="Fontana E."/>
            <person name="Moody T.U."/>
            <person name="Kohout C.E."/>
            <person name="Gjonbalaj M."/>
            <person name="Eaton V."/>
            <person name="Seok R."/>
            <person name="Leiner I.M."/>
            <person name="Pamer E.G."/>
        </authorList>
    </citation>
    <scope>NUCLEOTIDE SEQUENCE [LARGE SCALE GENOMIC DNA]</scope>
    <source>
        <strain evidence="10 11">MSK.1.17</strain>
    </source>
</reference>
<dbReference type="InterPro" id="IPR001789">
    <property type="entry name" value="Sig_transdc_resp-reg_receiver"/>
</dbReference>
<comment type="caution">
    <text evidence="9">The sequence shown here is derived from an EMBL/GenBank/DDBJ whole genome shotgun (WGS) entry which is preliminary data.</text>
</comment>
<dbReference type="GO" id="GO:0043565">
    <property type="term" value="F:sequence-specific DNA binding"/>
    <property type="evidence" value="ECO:0007669"/>
    <property type="project" value="InterPro"/>
</dbReference>
<evidence type="ECO:0000256" key="6">
    <source>
        <dbReference type="PROSITE-ProRule" id="PRU00169"/>
    </source>
</evidence>
<keyword evidence="6" id="KW-0597">Phosphoprotein</keyword>
<dbReference type="InterPro" id="IPR009057">
    <property type="entry name" value="Homeodomain-like_sf"/>
</dbReference>
<keyword evidence="11" id="KW-1185">Reference proteome</keyword>
<feature type="modified residue" description="4-aspartylphosphate" evidence="6">
    <location>
        <position position="55"/>
    </location>
</feature>
<comment type="function">
    <text evidence="5">May play the central regulatory role in sporulation. It may be an element of the effector pathway responsible for the activation of sporulation genes in response to nutritional stress. Spo0A may act in concert with spo0H (a sigma factor) to control the expression of some genes that are critical to the sporulation process.</text>
</comment>
<dbReference type="PROSITE" id="PS50110">
    <property type="entry name" value="RESPONSE_REGULATORY"/>
    <property type="match status" value="1"/>
</dbReference>
<dbReference type="AlphaFoldDB" id="A0AAW5BIY5"/>
<evidence type="ECO:0000256" key="4">
    <source>
        <dbReference type="ARBA" id="ARBA00023163"/>
    </source>
</evidence>
<dbReference type="GO" id="GO:0000160">
    <property type="term" value="P:phosphorelay signal transduction system"/>
    <property type="evidence" value="ECO:0007669"/>
    <property type="project" value="InterPro"/>
</dbReference>
<evidence type="ECO:0000256" key="3">
    <source>
        <dbReference type="ARBA" id="ARBA00023125"/>
    </source>
</evidence>
<dbReference type="PRINTS" id="PR00032">
    <property type="entry name" value="HTHARAC"/>
</dbReference>
<reference evidence="10" key="2">
    <citation type="submission" date="2020-02" db="EMBL/GenBank/DDBJ databases">
        <authorList>
            <person name="Littmann E."/>
            <person name="Sorbara M."/>
        </authorList>
    </citation>
    <scope>NUCLEOTIDE SEQUENCE</scope>
    <source>
        <strain evidence="10">MSK.1.17</strain>
    </source>
</reference>
<dbReference type="SMART" id="SM00342">
    <property type="entry name" value="HTH_ARAC"/>
    <property type="match status" value="1"/>
</dbReference>
<gene>
    <name evidence="10" type="ORF">G5B36_06730</name>
    <name evidence="9" type="ORF">L0N08_00840</name>
</gene>
<dbReference type="Pfam" id="PF12833">
    <property type="entry name" value="HTH_18"/>
    <property type="match status" value="1"/>
</dbReference>
<dbReference type="EMBL" id="JAKNGE010000001">
    <property type="protein sequence ID" value="MCG4743953.1"/>
    <property type="molecule type" value="Genomic_DNA"/>
</dbReference>
<dbReference type="InterPro" id="IPR011006">
    <property type="entry name" value="CheY-like_superfamily"/>
</dbReference>
<evidence type="ECO:0000313" key="12">
    <source>
        <dbReference type="Proteomes" id="UP001299608"/>
    </source>
</evidence>
<dbReference type="SUPFAM" id="SSF52172">
    <property type="entry name" value="CheY-like"/>
    <property type="match status" value="1"/>
</dbReference>
<dbReference type="Gene3D" id="1.10.10.60">
    <property type="entry name" value="Homeodomain-like"/>
    <property type="match status" value="2"/>
</dbReference>
<protein>
    <recommendedName>
        <fullName evidence="1">Stage 0 sporulation protein A homolog</fullName>
    </recommendedName>
</protein>
<evidence type="ECO:0000313" key="11">
    <source>
        <dbReference type="Proteomes" id="UP000669239"/>
    </source>
</evidence>
<evidence type="ECO:0000313" key="9">
    <source>
        <dbReference type="EMBL" id="MCG4743953.1"/>
    </source>
</evidence>
<feature type="domain" description="Response regulatory" evidence="8">
    <location>
        <begin position="3"/>
        <end position="120"/>
    </location>
</feature>
<dbReference type="Proteomes" id="UP000669239">
    <property type="component" value="Unassembled WGS sequence"/>
</dbReference>
<dbReference type="RefSeq" id="WP_165641793.1">
    <property type="nucleotide sequence ID" value="NZ_BAABZL010000001.1"/>
</dbReference>
<dbReference type="InterPro" id="IPR020449">
    <property type="entry name" value="Tscrpt_reg_AraC-type_HTH"/>
</dbReference>
<evidence type="ECO:0000256" key="1">
    <source>
        <dbReference type="ARBA" id="ARBA00018672"/>
    </source>
</evidence>
<dbReference type="EMBL" id="JAAITT010000007">
    <property type="protein sequence ID" value="NSJ48392.1"/>
    <property type="molecule type" value="Genomic_DNA"/>
</dbReference>
<name>A0AAW5BIY5_9FIRM</name>
<dbReference type="SUPFAM" id="SSF46689">
    <property type="entry name" value="Homeodomain-like"/>
    <property type="match status" value="1"/>
</dbReference>
<dbReference type="Pfam" id="PF00072">
    <property type="entry name" value="Response_reg"/>
    <property type="match status" value="1"/>
</dbReference>
<proteinExistence type="predicted"/>
<dbReference type="PROSITE" id="PS00041">
    <property type="entry name" value="HTH_ARAC_FAMILY_1"/>
    <property type="match status" value="1"/>
</dbReference>
<evidence type="ECO:0000256" key="2">
    <source>
        <dbReference type="ARBA" id="ARBA00023015"/>
    </source>
</evidence>
<dbReference type="InterPro" id="IPR018062">
    <property type="entry name" value="HTH_AraC-typ_CS"/>
</dbReference>
<keyword evidence="3" id="KW-0238">DNA-binding</keyword>
<evidence type="ECO:0000256" key="5">
    <source>
        <dbReference type="ARBA" id="ARBA00024867"/>
    </source>
</evidence>
<dbReference type="PROSITE" id="PS01124">
    <property type="entry name" value="HTH_ARAC_FAMILY_2"/>
    <property type="match status" value="1"/>
</dbReference>
<dbReference type="Gene3D" id="3.40.50.2300">
    <property type="match status" value="1"/>
</dbReference>
<keyword evidence="2" id="KW-0805">Transcription regulation</keyword>
<dbReference type="PANTHER" id="PTHR43280">
    <property type="entry name" value="ARAC-FAMILY TRANSCRIPTIONAL REGULATOR"/>
    <property type="match status" value="1"/>
</dbReference>
<evidence type="ECO:0000259" key="7">
    <source>
        <dbReference type="PROSITE" id="PS01124"/>
    </source>
</evidence>
<feature type="domain" description="HTH araC/xylS-type" evidence="7">
    <location>
        <begin position="162"/>
        <end position="260"/>
    </location>
</feature>
<dbReference type="GeneID" id="97204189"/>
<keyword evidence="4" id="KW-0804">Transcription</keyword>
<dbReference type="GO" id="GO:0003700">
    <property type="term" value="F:DNA-binding transcription factor activity"/>
    <property type="evidence" value="ECO:0007669"/>
    <property type="project" value="InterPro"/>
</dbReference>
<dbReference type="InterPro" id="IPR018060">
    <property type="entry name" value="HTH_AraC"/>
</dbReference>